<comment type="caution">
    <text evidence="2">The sequence shown here is derived from an EMBL/GenBank/DDBJ whole genome shotgun (WGS) entry which is preliminary data.</text>
</comment>
<protein>
    <recommendedName>
        <fullName evidence="4">Bromodomain associated domain-containing protein</fullName>
    </recommendedName>
</protein>
<evidence type="ECO:0000313" key="2">
    <source>
        <dbReference type="EMBL" id="KAH0892376.1"/>
    </source>
</evidence>
<dbReference type="PANTHER" id="PTHR37604">
    <property type="entry name" value="TRANSCRIPTION INITIATION FACTOR TFIID SUBUNIT"/>
    <property type="match status" value="1"/>
</dbReference>
<evidence type="ECO:0008006" key="4">
    <source>
        <dbReference type="Google" id="ProtNLM"/>
    </source>
</evidence>
<feature type="compositionally biased region" description="Basic and acidic residues" evidence="1">
    <location>
        <begin position="613"/>
        <end position="628"/>
    </location>
</feature>
<dbReference type="Gene3D" id="1.10.20.10">
    <property type="entry name" value="Histone, subunit A"/>
    <property type="match status" value="1"/>
</dbReference>
<sequence length="628" mass="71628">MALLGDDGRGFDLARRLEASGVWRTWLGDSIYLSFNHYLSSPSSWETFMRVDETKSRAQIQLQLRVRALLFDKATASLFLRSNSISDVFSVAVSKLNHNYLQLHGDDVYYTLENASPEGGFQRDGGIRQNQSLTKVTSSWLSNALWIFEHCLVQYSINTVRAILSLSKPSFNSGRRGSESDFSNLAQRSRYDELPDTWYTQFISRCGFKYGMSVGGQESDKRTPEGMSTYLRVVDTHKRKRSPFLEDRSTGSSGHMGSRSNIHPSSGFDGSSSDDDILLLPETMFRMNCVPETALSPFARTQDDDVKTEFYGVLDTLPQVTTRSHVMMPEYLRMEERGVLRRKKAEKMGFSDEQAAQVSRKVVARMLLTMGFEGATEVPVDVFSQLVSRHICKLGRILKVLTDSYKKECSATQLIKMFLNTTGYSNLGGLAELVKDGTRMIHHPQNQKQPQVLQQQLHMQQQAPQRLPQQIQRQMHPQMQQMVNPQSLQQQQLLERMRKRQVTSPRPNMDMEKDRPLVQVKLENPSEMGVDGNAFNPMNPRHQQQIHQQFRQQQQQIAALSNMQQQQQQPGYNQFRQLASMQIPQMQTPTTGTVRAQPVKVEGFEQLMGGDSSLKHETEDKLRSPPTK</sequence>
<reference evidence="2 3" key="1">
    <citation type="submission" date="2021-05" db="EMBL/GenBank/DDBJ databases">
        <title>Genome Assembly of Synthetic Allotetraploid Brassica napus Reveals Homoeologous Exchanges between Subgenomes.</title>
        <authorList>
            <person name="Davis J.T."/>
        </authorList>
    </citation>
    <scope>NUCLEOTIDE SEQUENCE [LARGE SCALE GENOMIC DNA]</scope>
    <source>
        <strain evidence="3">cv. Da-Ae</strain>
        <tissue evidence="2">Seedling</tissue>
    </source>
</reference>
<dbReference type="Proteomes" id="UP000824890">
    <property type="component" value="Unassembled WGS sequence"/>
</dbReference>
<evidence type="ECO:0000313" key="3">
    <source>
        <dbReference type="Proteomes" id="UP000824890"/>
    </source>
</evidence>
<gene>
    <name evidence="2" type="ORF">HID58_054805</name>
</gene>
<keyword evidence="3" id="KW-1185">Reference proteome</keyword>
<dbReference type="InterPro" id="IPR009072">
    <property type="entry name" value="Histone-fold"/>
</dbReference>
<organism evidence="2 3">
    <name type="scientific">Brassica napus</name>
    <name type="common">Rape</name>
    <dbReference type="NCBI Taxonomy" id="3708"/>
    <lineage>
        <taxon>Eukaryota</taxon>
        <taxon>Viridiplantae</taxon>
        <taxon>Streptophyta</taxon>
        <taxon>Embryophyta</taxon>
        <taxon>Tracheophyta</taxon>
        <taxon>Spermatophyta</taxon>
        <taxon>Magnoliopsida</taxon>
        <taxon>eudicotyledons</taxon>
        <taxon>Gunneridae</taxon>
        <taxon>Pentapetalae</taxon>
        <taxon>rosids</taxon>
        <taxon>malvids</taxon>
        <taxon>Brassicales</taxon>
        <taxon>Brassicaceae</taxon>
        <taxon>Brassiceae</taxon>
        <taxon>Brassica</taxon>
    </lineage>
</organism>
<proteinExistence type="predicted"/>
<feature type="region of interest" description="Disordered" evidence="1">
    <location>
        <begin position="603"/>
        <end position="628"/>
    </location>
</feature>
<feature type="region of interest" description="Disordered" evidence="1">
    <location>
        <begin position="242"/>
        <end position="273"/>
    </location>
</feature>
<accession>A0ABQ8AIK6</accession>
<feature type="compositionally biased region" description="Polar residues" evidence="1">
    <location>
        <begin position="250"/>
        <end position="264"/>
    </location>
</feature>
<evidence type="ECO:0000256" key="1">
    <source>
        <dbReference type="SAM" id="MobiDB-lite"/>
    </source>
</evidence>
<dbReference type="EMBL" id="JAGKQM010000013">
    <property type="protein sequence ID" value="KAH0892376.1"/>
    <property type="molecule type" value="Genomic_DNA"/>
</dbReference>
<name>A0ABQ8AIK6_BRANA</name>
<dbReference type="PANTHER" id="PTHR37604:SF1">
    <property type="entry name" value="TRANSCRIPTION INITIATION FACTOR TFIID SUBUNIT"/>
    <property type="match status" value="1"/>
</dbReference>